<evidence type="ECO:0000259" key="12">
    <source>
        <dbReference type="Pfam" id="PF00717"/>
    </source>
</evidence>
<evidence type="ECO:0000256" key="2">
    <source>
        <dbReference type="ARBA" id="ARBA00004648"/>
    </source>
</evidence>
<dbReference type="InterPro" id="IPR036286">
    <property type="entry name" value="LexA/Signal_pep-like_sf"/>
</dbReference>
<dbReference type="PANTHER" id="PTHR10806">
    <property type="entry name" value="SIGNAL PEPTIDASE COMPLEX CATALYTIC SUBUNIT SEC11"/>
    <property type="match status" value="1"/>
</dbReference>
<dbReference type="PANTHER" id="PTHR10806:SF6">
    <property type="entry name" value="SIGNAL PEPTIDASE COMPLEX CATALYTIC SUBUNIT SEC11"/>
    <property type="match status" value="1"/>
</dbReference>
<dbReference type="InterPro" id="IPR001733">
    <property type="entry name" value="Peptidase_S26B"/>
</dbReference>
<evidence type="ECO:0000313" key="13">
    <source>
        <dbReference type="EMBL" id="CAN60462.1"/>
    </source>
</evidence>
<dbReference type="ExpressionAtlas" id="A5APG1">
    <property type="expression patterns" value="baseline and differential"/>
</dbReference>
<evidence type="ECO:0000256" key="11">
    <source>
        <dbReference type="ARBA" id="ARBA00045533"/>
    </source>
</evidence>
<comment type="catalytic activity">
    <reaction evidence="1">
        <text>Cleavage of hydrophobic, N-terminal signal or leader sequences from secreted and periplasmic proteins.</text>
        <dbReference type="EC" id="3.4.21.89"/>
    </reaction>
</comment>
<reference evidence="13" key="1">
    <citation type="journal article" date="2007" name="PLoS ONE">
        <title>The first genome sequence of an elite grapevine cultivar (Pinot noir Vitis vinifera L.): coping with a highly heterozygous genome.</title>
        <authorList>
            <person name="Velasco R."/>
            <person name="Zharkikh A."/>
            <person name="Troggio M."/>
            <person name="Cartwright D.A."/>
            <person name="Cestaro A."/>
            <person name="Pruss D."/>
            <person name="Pindo M."/>
            <person name="FitzGerald L.M."/>
            <person name="Vezzulli S."/>
            <person name="Reid J."/>
            <person name="Malacarne G."/>
            <person name="Iliev D."/>
            <person name="Coppola G."/>
            <person name="Wardell B."/>
            <person name="Micheletti D."/>
            <person name="Macalma T."/>
            <person name="Facci M."/>
            <person name="Mitchell J.T."/>
            <person name="Perazzolli M."/>
            <person name="Eldredge G."/>
            <person name="Gatto P."/>
            <person name="Oyzerski R."/>
            <person name="Moretto M."/>
            <person name="Gutin N."/>
            <person name="Stefanini M."/>
            <person name="Chen Y."/>
            <person name="Segala C."/>
            <person name="Davenport C."/>
            <person name="Dematte L."/>
            <person name="Mraz A."/>
            <person name="Battilana J."/>
            <person name="Stormo K."/>
            <person name="Costa F."/>
            <person name="Tao Q."/>
            <person name="Si-Ammour A."/>
            <person name="Harkins T."/>
            <person name="Lackey A."/>
            <person name="Perbost C."/>
            <person name="Taillon B."/>
            <person name="Stella A."/>
            <person name="Solovyev V."/>
            <person name="Fawcett J.A."/>
            <person name="Sterck L."/>
            <person name="Vandepoele K."/>
            <person name="Grando S.M."/>
            <person name="Toppo S."/>
            <person name="Moser C."/>
            <person name="Lanchbury J."/>
            <person name="Bogden R."/>
            <person name="Skolnick M."/>
            <person name="Sgaramella V."/>
            <person name="Bhatnagar S.K."/>
            <person name="Fontana P."/>
            <person name="Gutin A."/>
            <person name="Van de Peer Y."/>
            <person name="Salamini F."/>
            <person name="Viola R."/>
        </authorList>
    </citation>
    <scope>NUCLEOTIDE SEQUENCE</scope>
</reference>
<accession>A5APG1</accession>
<keyword evidence="9" id="KW-1133">Transmembrane helix</keyword>
<comment type="function">
    <text evidence="11">Catalytic component of the signal peptidase complex (SPC) which catalyzes the cleavage of N-terminal signal sequences from nascent proteins as they are translocated into the lumen of the endoplasmic reticulum. Specifically cleaves N-terminal signal peptides that contain a hydrophobic alpha-helix (h-region) shorter than 18-20 amino acids.</text>
</comment>
<dbReference type="CDD" id="cd06462">
    <property type="entry name" value="Peptidase_S24_S26"/>
    <property type="match status" value="1"/>
</dbReference>
<gene>
    <name evidence="13" type="ORF">VITISV_012492</name>
</gene>
<dbReference type="NCBIfam" id="TIGR02228">
    <property type="entry name" value="sigpep_I_arch"/>
    <property type="match status" value="1"/>
</dbReference>
<evidence type="ECO:0000256" key="7">
    <source>
        <dbReference type="ARBA" id="ARBA00022670"/>
    </source>
</evidence>
<evidence type="ECO:0000256" key="1">
    <source>
        <dbReference type="ARBA" id="ARBA00000677"/>
    </source>
</evidence>
<protein>
    <recommendedName>
        <fullName evidence="5">Signal peptidase complex catalytic subunit SEC11</fullName>
        <ecNumber evidence="4">3.4.21.89</ecNumber>
    </recommendedName>
    <alternativeName>
        <fullName evidence="6">Signal peptidase complex catalytic subunit sec11</fullName>
    </alternativeName>
</protein>
<evidence type="ECO:0000256" key="9">
    <source>
        <dbReference type="ARBA" id="ARBA00022989"/>
    </source>
</evidence>
<evidence type="ECO:0000256" key="3">
    <source>
        <dbReference type="ARBA" id="ARBA00011035"/>
    </source>
</evidence>
<evidence type="ECO:0000256" key="4">
    <source>
        <dbReference type="ARBA" id="ARBA00013208"/>
    </source>
</evidence>
<evidence type="ECO:0000256" key="6">
    <source>
        <dbReference type="ARBA" id="ARBA00021755"/>
    </source>
</evidence>
<dbReference type="EMBL" id="AM431459">
    <property type="protein sequence ID" value="CAN60462.1"/>
    <property type="molecule type" value="Genomic_DNA"/>
</dbReference>
<dbReference type="AlphaFoldDB" id="A5APG1"/>
<dbReference type="SUPFAM" id="SSF51306">
    <property type="entry name" value="LexA/Signal peptidase"/>
    <property type="match status" value="1"/>
</dbReference>
<feature type="domain" description="Peptidase S24/S26A/S26B/S26C" evidence="12">
    <location>
        <begin position="76"/>
        <end position="133"/>
    </location>
</feature>
<proteinExistence type="inferred from homology"/>
<comment type="similarity">
    <text evidence="3">Belongs to the peptidase S26B family.</text>
</comment>
<dbReference type="GO" id="GO:0005789">
    <property type="term" value="C:endoplasmic reticulum membrane"/>
    <property type="evidence" value="ECO:0007669"/>
    <property type="project" value="UniProtKB-SubCell"/>
</dbReference>
<keyword evidence="8" id="KW-0812">Transmembrane</keyword>
<dbReference type="EC" id="3.4.21.89" evidence="4"/>
<keyword evidence="10" id="KW-0472">Membrane</keyword>
<evidence type="ECO:0000256" key="5">
    <source>
        <dbReference type="ARBA" id="ARBA00019685"/>
    </source>
</evidence>
<dbReference type="GO" id="GO:0006465">
    <property type="term" value="P:signal peptide processing"/>
    <property type="evidence" value="ECO:0007669"/>
    <property type="project" value="InterPro"/>
</dbReference>
<comment type="subcellular location">
    <subcellularLocation>
        <location evidence="2">Endoplasmic reticulum membrane</location>
        <topology evidence="2">Single-pass type II membrane protein</topology>
    </subcellularLocation>
</comment>
<evidence type="ECO:0000256" key="10">
    <source>
        <dbReference type="ARBA" id="ARBA00023136"/>
    </source>
</evidence>
<keyword evidence="7" id="KW-0645">Protease</keyword>
<name>A5APG1_VITVI</name>
<dbReference type="MEROPS" id="S26.010"/>
<organism evidence="13">
    <name type="scientific">Vitis vinifera</name>
    <name type="common">Grape</name>
    <dbReference type="NCBI Taxonomy" id="29760"/>
    <lineage>
        <taxon>Eukaryota</taxon>
        <taxon>Viridiplantae</taxon>
        <taxon>Streptophyta</taxon>
        <taxon>Embryophyta</taxon>
        <taxon>Tracheophyta</taxon>
        <taxon>Spermatophyta</taxon>
        <taxon>Magnoliopsida</taxon>
        <taxon>eudicotyledons</taxon>
        <taxon>Gunneridae</taxon>
        <taxon>Pentapetalae</taxon>
        <taxon>rosids</taxon>
        <taxon>Vitales</taxon>
        <taxon>Vitaceae</taxon>
        <taxon>Viteae</taxon>
        <taxon>Vitis</taxon>
    </lineage>
</organism>
<dbReference type="GO" id="GO:0009003">
    <property type="term" value="F:signal peptidase activity"/>
    <property type="evidence" value="ECO:0007669"/>
    <property type="project" value="UniProtKB-EC"/>
</dbReference>
<keyword evidence="7" id="KW-0378">Hydrolase</keyword>
<evidence type="ECO:0000256" key="8">
    <source>
        <dbReference type="ARBA" id="ARBA00022692"/>
    </source>
</evidence>
<sequence>MAGLNSQVLHAHSKSSFPVYSTAIALEEEALREMGLIGESMDSIKTLQIRSTLSQAATLGMIVASALMIWKGLICITGSSSPVVVVLSGSMEPGFKRGDILFLRMTKDPIRTGEIVVFNVDGKDIPIVHRVIEINRVLMDKGGVTQVFDPSQLKFWDIGTRLKRIQKMGMGTGI</sequence>
<dbReference type="InterPro" id="IPR015927">
    <property type="entry name" value="Peptidase_S24_S26A/B/C"/>
</dbReference>
<dbReference type="Pfam" id="PF00717">
    <property type="entry name" value="Peptidase_S24"/>
    <property type="match status" value="1"/>
</dbReference>